<gene>
    <name evidence="3" type="ORF">HHI36_014676</name>
</gene>
<protein>
    <recommendedName>
        <fullName evidence="2">DUF4485 domain-containing protein</fullName>
    </recommendedName>
</protein>
<dbReference type="EMBL" id="JABFTP020000062">
    <property type="protein sequence ID" value="KAL3273222.1"/>
    <property type="molecule type" value="Genomic_DNA"/>
</dbReference>
<sequence length="351" mass="40487">MEFEKGKEADFSLDKLDVEYRQILRIIKPYIQTINNNTYLAQYRVWLEKLSEASDKEKFVRNQYLMELATQIQCKHLASPFTQTPPTGILPPLRAHKWNFQEPPYESYDQPLDVSESFLNKQRMCQQWAEDNESNLALNKPQWPYHTASPRARRSSPNQQLLTTDQQLREAQRCVKRSATSVKKINLLKEIDEQGTICSSPSRSPTRPIRSPPTPSPPPPTPKELKLEFEGKKRQPYTSQSPSLGVIHEDNPDLNQEVSWCDLTETSNVSLAVMGSGDTEGKEEKKKVNQQGEQFEKKINTLMIEINGLKRKSEKMNERCDNTIRTVQEQMPQNSQVSVEDVKVRSPRGRK</sequence>
<feature type="region of interest" description="Disordered" evidence="1">
    <location>
        <begin position="196"/>
        <end position="225"/>
    </location>
</feature>
<evidence type="ECO:0000259" key="2">
    <source>
        <dbReference type="Pfam" id="PF14846"/>
    </source>
</evidence>
<dbReference type="AlphaFoldDB" id="A0ABD2N458"/>
<feature type="region of interest" description="Disordered" evidence="1">
    <location>
        <begin position="139"/>
        <end position="162"/>
    </location>
</feature>
<proteinExistence type="predicted"/>
<comment type="caution">
    <text evidence="3">The sequence shown here is derived from an EMBL/GenBank/DDBJ whole genome shotgun (WGS) entry which is preliminary data.</text>
</comment>
<reference evidence="3 4" key="1">
    <citation type="journal article" date="2021" name="BMC Biol.">
        <title>Horizontally acquired antibacterial genes associated with adaptive radiation of ladybird beetles.</title>
        <authorList>
            <person name="Li H.S."/>
            <person name="Tang X.F."/>
            <person name="Huang Y.H."/>
            <person name="Xu Z.Y."/>
            <person name="Chen M.L."/>
            <person name="Du X.Y."/>
            <person name="Qiu B.Y."/>
            <person name="Chen P.T."/>
            <person name="Zhang W."/>
            <person name="Slipinski A."/>
            <person name="Escalona H.E."/>
            <person name="Waterhouse R.M."/>
            <person name="Zwick A."/>
            <person name="Pang H."/>
        </authorList>
    </citation>
    <scope>NUCLEOTIDE SEQUENCE [LARGE SCALE GENOMIC DNA]</scope>
    <source>
        <tissue evidence="3">Whole body of male adult</tissue>
    </source>
</reference>
<dbReference type="InterPro" id="IPR027831">
    <property type="entry name" value="DUF4485"/>
</dbReference>
<organism evidence="3 4">
    <name type="scientific">Cryptolaemus montrouzieri</name>
    <dbReference type="NCBI Taxonomy" id="559131"/>
    <lineage>
        <taxon>Eukaryota</taxon>
        <taxon>Metazoa</taxon>
        <taxon>Ecdysozoa</taxon>
        <taxon>Arthropoda</taxon>
        <taxon>Hexapoda</taxon>
        <taxon>Insecta</taxon>
        <taxon>Pterygota</taxon>
        <taxon>Neoptera</taxon>
        <taxon>Endopterygota</taxon>
        <taxon>Coleoptera</taxon>
        <taxon>Polyphaga</taxon>
        <taxon>Cucujiformia</taxon>
        <taxon>Coccinelloidea</taxon>
        <taxon>Coccinellidae</taxon>
        <taxon>Scymninae</taxon>
        <taxon>Scymnini</taxon>
        <taxon>Cryptolaemus</taxon>
    </lineage>
</organism>
<feature type="region of interest" description="Disordered" evidence="1">
    <location>
        <begin position="274"/>
        <end position="293"/>
    </location>
</feature>
<name>A0ABD2N458_9CUCU</name>
<keyword evidence="4" id="KW-1185">Reference proteome</keyword>
<dbReference type="Proteomes" id="UP001516400">
    <property type="component" value="Unassembled WGS sequence"/>
</dbReference>
<feature type="domain" description="DUF4485" evidence="2">
    <location>
        <begin position="16"/>
        <end position="95"/>
    </location>
</feature>
<feature type="compositionally biased region" description="Pro residues" evidence="1">
    <location>
        <begin position="210"/>
        <end position="222"/>
    </location>
</feature>
<accession>A0ABD2N458</accession>
<evidence type="ECO:0000256" key="1">
    <source>
        <dbReference type="SAM" id="MobiDB-lite"/>
    </source>
</evidence>
<evidence type="ECO:0000313" key="3">
    <source>
        <dbReference type="EMBL" id="KAL3273222.1"/>
    </source>
</evidence>
<feature type="compositionally biased region" description="Polar residues" evidence="1">
    <location>
        <begin position="327"/>
        <end position="338"/>
    </location>
</feature>
<evidence type="ECO:0000313" key="4">
    <source>
        <dbReference type="Proteomes" id="UP001516400"/>
    </source>
</evidence>
<dbReference type="Pfam" id="PF14846">
    <property type="entry name" value="DUF4485"/>
    <property type="match status" value="1"/>
</dbReference>
<feature type="region of interest" description="Disordered" evidence="1">
    <location>
        <begin position="327"/>
        <end position="351"/>
    </location>
</feature>
<feature type="compositionally biased region" description="Low complexity" evidence="1">
    <location>
        <begin position="199"/>
        <end position="209"/>
    </location>
</feature>